<protein>
    <recommendedName>
        <fullName evidence="4">Rad50/SbcC-type AAA domain-containing protein</fullName>
    </recommendedName>
</protein>
<dbReference type="Gene3D" id="3.40.50.300">
    <property type="entry name" value="P-loop containing nucleotide triphosphate hydrolases"/>
    <property type="match status" value="1"/>
</dbReference>
<dbReference type="EMBL" id="WUTS01000027">
    <property type="protein sequence ID" value="NAW14358.1"/>
    <property type="molecule type" value="Genomic_DNA"/>
</dbReference>
<dbReference type="AlphaFoldDB" id="A0A7X5AP70"/>
<proteinExistence type="predicted"/>
<keyword evidence="3" id="KW-1185">Reference proteome</keyword>
<accession>A0A7X5AP70</accession>
<comment type="caution">
    <text evidence="2">The sequence shown here is derived from an EMBL/GenBank/DDBJ whole genome shotgun (WGS) entry which is preliminary data.</text>
</comment>
<evidence type="ECO:0000313" key="3">
    <source>
        <dbReference type="Proteomes" id="UP000448235"/>
    </source>
</evidence>
<dbReference type="RefSeq" id="WP_161424432.1">
    <property type="nucleotide sequence ID" value="NZ_JARWMY010000029.1"/>
</dbReference>
<reference evidence="2 3" key="1">
    <citation type="submission" date="2019-12" db="EMBL/GenBank/DDBJ databases">
        <title>Draft genome sequencing of Halomonas icarensis D1-1.</title>
        <authorList>
            <person name="Pandiyan K."/>
            <person name="Kushwaha P."/>
            <person name="Gowdham M."/>
            <person name="Chakdar H."/>
            <person name="Singh A."/>
            <person name="Kumar M."/>
            <person name="Saxena A.K."/>
        </authorList>
    </citation>
    <scope>NUCLEOTIDE SEQUENCE [LARGE SCALE GENOMIC DNA]</scope>
    <source>
        <strain evidence="2 3">D1-1</strain>
    </source>
</reference>
<feature type="coiled-coil region" evidence="1">
    <location>
        <begin position="386"/>
        <end position="420"/>
    </location>
</feature>
<evidence type="ECO:0000313" key="2">
    <source>
        <dbReference type="EMBL" id="NAW14358.1"/>
    </source>
</evidence>
<evidence type="ECO:0000256" key="1">
    <source>
        <dbReference type="SAM" id="Coils"/>
    </source>
</evidence>
<sequence length="639" mass="71863">MSEYKPHLSIGRVQRRQSSGTIEELNFQVGVNVLVGRPNVGKTKWLQTIDFLLGAPGDDPFAGAEETGLSEKYDAAGLELSIDDERFWIERRWREVGSKTKVFVDGDAMAAREFQQWLMERLGIPLLHFPKGNPMSGQTWPELSFRMLLRHIYRQQRFWGDLADKQPEGEQHACIIQFLGLADKIFTEEYGELVSLKLLSERLKASHENYGIALEALARDVLTESGISEGISRATVKTAERRISEEITSLRAQRGELLAHGRDQAFPSEGRGRVNELGQKRAACVVALEELHRKLEETTERITEMTRYHADLTTEFARLDRAAEAGFLLADLRVTHCPACDQGVQKVSTLEHECFLCHQTLPDEPEIEELGAVRIKFERDRLSGEIQEADELLRALRSGRERIQAETADIQERLQLVENELAPSREAVSSLVQEEVSALDVALGEASERQRQVGRLSSAVAAGAEILERVHEIEKKISPLQARVDEIARATDFESAAAELEDGINEYLTAINNIKPGAWRHNPVRIDISRTSFSIKVGARRWSAALGGTDTLYFLMAYHYGLLTLSAKSWSHYPGISIIDVPGEFSGEAIEDKENFIVQPFVELMLREEYQGCQLIITGASFTGLEKVTRQKLRHVYVA</sequence>
<evidence type="ECO:0008006" key="4">
    <source>
        <dbReference type="Google" id="ProtNLM"/>
    </source>
</evidence>
<dbReference type="InterPro" id="IPR027417">
    <property type="entry name" value="P-loop_NTPase"/>
</dbReference>
<gene>
    <name evidence="2" type="ORF">GRB80_16140</name>
</gene>
<name>A0A7X5AP70_9GAMM</name>
<keyword evidence="1" id="KW-0175">Coiled coil</keyword>
<organism evidence="2 3">
    <name type="scientific">Halomonas icarae</name>
    <dbReference type="NCBI Taxonomy" id="2691040"/>
    <lineage>
        <taxon>Bacteria</taxon>
        <taxon>Pseudomonadati</taxon>
        <taxon>Pseudomonadota</taxon>
        <taxon>Gammaproteobacteria</taxon>
        <taxon>Oceanospirillales</taxon>
        <taxon>Halomonadaceae</taxon>
        <taxon>Halomonas</taxon>
    </lineage>
</organism>
<dbReference type="Proteomes" id="UP000448235">
    <property type="component" value="Unassembled WGS sequence"/>
</dbReference>